<proteinExistence type="predicted"/>
<dbReference type="EMBL" id="BK014991">
    <property type="protein sequence ID" value="DAD85972.1"/>
    <property type="molecule type" value="Genomic_DNA"/>
</dbReference>
<reference evidence="1" key="1">
    <citation type="journal article" date="2021" name="Proc. Natl. Acad. Sci. U.S.A.">
        <title>A Catalog of Tens of Thousands of Viruses from Human Metagenomes Reveals Hidden Associations with Chronic Diseases.</title>
        <authorList>
            <person name="Tisza M.J."/>
            <person name="Buck C.B."/>
        </authorList>
    </citation>
    <scope>NUCLEOTIDE SEQUENCE</scope>
    <source>
        <strain evidence="1">Ct4bw6</strain>
    </source>
</reference>
<organism evidence="1">
    <name type="scientific">Phage sp. ct4bw6</name>
    <dbReference type="NCBI Taxonomy" id="2826747"/>
    <lineage>
        <taxon>Viruses</taxon>
    </lineage>
</organism>
<accession>A0A8S5MUU4</accession>
<sequence>MESRPARRQGRLQSPWDDYPGVFCCLGHLSNIL</sequence>
<evidence type="ECO:0000313" key="1">
    <source>
        <dbReference type="EMBL" id="DAD85972.1"/>
    </source>
</evidence>
<protein>
    <submittedName>
        <fullName evidence="1">Uncharacterized protein</fullName>
    </submittedName>
</protein>
<name>A0A8S5MUU4_9VIRU</name>